<evidence type="ECO:0000313" key="2">
    <source>
        <dbReference type="EMBL" id="MCC4212874.1"/>
    </source>
</evidence>
<comment type="caution">
    <text evidence="2">The sequence shown here is derived from an EMBL/GenBank/DDBJ whole genome shotgun (WGS) entry which is preliminary data.</text>
</comment>
<keyword evidence="3" id="KW-1185">Reference proteome</keyword>
<dbReference type="RefSeq" id="WP_228229945.1">
    <property type="nucleotide sequence ID" value="NZ_JAJGMW010000010.1"/>
</dbReference>
<keyword evidence="1" id="KW-1133">Transmembrane helix</keyword>
<accession>A0ABS8GSH1</accession>
<feature type="transmembrane region" description="Helical" evidence="1">
    <location>
        <begin position="6"/>
        <end position="27"/>
    </location>
</feature>
<organism evidence="2 3">
    <name type="scientific">Leeuwenhoekiella parthenopeia</name>
    <dbReference type="NCBI Taxonomy" id="2890320"/>
    <lineage>
        <taxon>Bacteria</taxon>
        <taxon>Pseudomonadati</taxon>
        <taxon>Bacteroidota</taxon>
        <taxon>Flavobacteriia</taxon>
        <taxon>Flavobacteriales</taxon>
        <taxon>Flavobacteriaceae</taxon>
        <taxon>Leeuwenhoekiella</taxon>
    </lineage>
</organism>
<reference evidence="2 3" key="1">
    <citation type="submission" date="2021-11" db="EMBL/GenBank/DDBJ databases">
        <title>Seasonal and diel survey of microbial diversity of the Tyrrhenian coast.</title>
        <authorList>
            <person name="Gattoni G."/>
            <person name="Corral P."/>
        </authorList>
    </citation>
    <scope>NUCLEOTIDE SEQUENCE [LARGE SCALE GENOMIC DNA]</scope>
    <source>
        <strain evidence="2 3">Mr9</strain>
    </source>
</reference>
<keyword evidence="1" id="KW-0812">Transmembrane</keyword>
<sequence length="86" mass="10016">MSSIFSIPGALVVAAVLLLFVMLVLYFQRLKRKDQKAAEMRLHYLNENIQRNREQLAKRKQLLNTYNLLAYNLSEALIIQPEIAVR</sequence>
<protein>
    <submittedName>
        <fullName evidence="2">Uncharacterized protein</fullName>
    </submittedName>
</protein>
<gene>
    <name evidence="2" type="ORF">LLW17_09110</name>
</gene>
<name>A0ABS8GSH1_9FLAO</name>
<dbReference type="Proteomes" id="UP001197770">
    <property type="component" value="Unassembled WGS sequence"/>
</dbReference>
<dbReference type="EMBL" id="JAJGMW010000010">
    <property type="protein sequence ID" value="MCC4212874.1"/>
    <property type="molecule type" value="Genomic_DNA"/>
</dbReference>
<keyword evidence="1" id="KW-0472">Membrane</keyword>
<proteinExistence type="predicted"/>
<evidence type="ECO:0000256" key="1">
    <source>
        <dbReference type="SAM" id="Phobius"/>
    </source>
</evidence>
<evidence type="ECO:0000313" key="3">
    <source>
        <dbReference type="Proteomes" id="UP001197770"/>
    </source>
</evidence>